<dbReference type="AlphaFoldDB" id="A0A3A1VF92"/>
<dbReference type="RefSeq" id="WP_119598059.1">
    <property type="nucleotide sequence ID" value="NZ_QXQA01000002.1"/>
</dbReference>
<evidence type="ECO:0000313" key="1">
    <source>
        <dbReference type="EMBL" id="RIX59227.1"/>
    </source>
</evidence>
<sequence>MKIMEVTTEGFRFIDKDGKHTVVDFKQCNENWIRYQKTRNRWSDEEAQEFRKKSNCIGQRDICAKPCYFTFFTEPYTKIEFNGLRAKKKFRHFQMKIIEAGWTTFDLS</sequence>
<keyword evidence="2" id="KW-1185">Reference proteome</keyword>
<name>A0A3A1VF92_9BACL</name>
<protein>
    <submittedName>
        <fullName evidence="1">Uncharacterized protein</fullName>
    </submittedName>
</protein>
<accession>A0A3A1VF92</accession>
<organism evidence="1 2">
    <name type="scientific">Paenibacillus nanensis</name>
    <dbReference type="NCBI Taxonomy" id="393251"/>
    <lineage>
        <taxon>Bacteria</taxon>
        <taxon>Bacillati</taxon>
        <taxon>Bacillota</taxon>
        <taxon>Bacilli</taxon>
        <taxon>Bacillales</taxon>
        <taxon>Paenibacillaceae</taxon>
        <taxon>Paenibacillus</taxon>
    </lineage>
</organism>
<reference evidence="1 2" key="1">
    <citation type="submission" date="2018-09" db="EMBL/GenBank/DDBJ databases">
        <title>Paenibacillus aracenensis nov. sp. isolated from a cave in southern Spain.</title>
        <authorList>
            <person name="Jurado V."/>
            <person name="Gutierrez-Patricio S."/>
            <person name="Gonzalez-Pimentel J.L."/>
            <person name="Miller A.Z."/>
            <person name="Laiz L."/>
            <person name="Saiz-Jimenez C."/>
        </authorList>
    </citation>
    <scope>NUCLEOTIDE SEQUENCE [LARGE SCALE GENOMIC DNA]</scope>
    <source>
        <strain evidence="1 2">DSM 22867</strain>
    </source>
</reference>
<dbReference type="OrthoDB" id="1822075at2"/>
<comment type="caution">
    <text evidence="1">The sequence shown here is derived from an EMBL/GenBank/DDBJ whole genome shotgun (WGS) entry which is preliminary data.</text>
</comment>
<dbReference type="EMBL" id="QXQA01000002">
    <property type="protein sequence ID" value="RIX59227.1"/>
    <property type="molecule type" value="Genomic_DNA"/>
</dbReference>
<gene>
    <name evidence="1" type="ORF">D3P08_03465</name>
</gene>
<evidence type="ECO:0000313" key="2">
    <source>
        <dbReference type="Proteomes" id="UP000266482"/>
    </source>
</evidence>
<proteinExistence type="predicted"/>
<dbReference type="Proteomes" id="UP000266482">
    <property type="component" value="Unassembled WGS sequence"/>
</dbReference>